<evidence type="ECO:0000256" key="1">
    <source>
        <dbReference type="ARBA" id="ARBA00004496"/>
    </source>
</evidence>
<keyword evidence="10 14" id="KW-0648">Protein biosynthesis</keyword>
<evidence type="ECO:0000313" key="19">
    <source>
        <dbReference type="EMBL" id="WAV91153.1"/>
    </source>
</evidence>
<dbReference type="Pfam" id="PF06827">
    <property type="entry name" value="zf-FPG_IleRS"/>
    <property type="match status" value="1"/>
</dbReference>
<organism evidence="19">
    <name type="scientific">Oxalobacter aliiformigenes</name>
    <dbReference type="NCBI Taxonomy" id="2946593"/>
    <lineage>
        <taxon>Bacteria</taxon>
        <taxon>Pseudomonadati</taxon>
        <taxon>Pseudomonadota</taxon>
        <taxon>Betaproteobacteria</taxon>
        <taxon>Burkholderiales</taxon>
        <taxon>Oxalobacteraceae</taxon>
        <taxon>Oxalobacter</taxon>
    </lineage>
</organism>
<dbReference type="SUPFAM" id="SSF47323">
    <property type="entry name" value="Anticodon-binding domain of a subclass of class I aminoacyl-tRNA synthetases"/>
    <property type="match status" value="1"/>
</dbReference>
<dbReference type="Pfam" id="PF08264">
    <property type="entry name" value="Anticodon_1"/>
    <property type="match status" value="1"/>
</dbReference>
<dbReference type="InterPro" id="IPR050081">
    <property type="entry name" value="Ile-tRNA_ligase"/>
</dbReference>
<dbReference type="SUPFAM" id="SSF52374">
    <property type="entry name" value="Nucleotidylyl transferase"/>
    <property type="match status" value="1"/>
</dbReference>
<feature type="binding site" evidence="14">
    <location>
        <position position="936"/>
    </location>
    <ligand>
        <name>Zn(2+)</name>
        <dbReference type="ChEBI" id="CHEBI:29105"/>
    </ligand>
</feature>
<dbReference type="Gene3D" id="3.90.740.10">
    <property type="entry name" value="Valyl/Leucyl/Isoleucyl-tRNA synthetase, editing domain"/>
    <property type="match status" value="1"/>
</dbReference>
<dbReference type="GO" id="GO:0004822">
    <property type="term" value="F:isoleucine-tRNA ligase activity"/>
    <property type="evidence" value="ECO:0007669"/>
    <property type="project" value="UniProtKB-UniRule"/>
</dbReference>
<dbReference type="InterPro" id="IPR013155">
    <property type="entry name" value="M/V/L/I-tRNA-synth_anticd-bd"/>
</dbReference>
<keyword evidence="11 14" id="KW-0030">Aminoacyl-tRNA synthetase</keyword>
<gene>
    <name evidence="14 19" type="primary">ileS</name>
    <name evidence="19" type="ORF">NB646_10205</name>
</gene>
<dbReference type="HAMAP" id="MF_02002">
    <property type="entry name" value="Ile_tRNA_synth_type1"/>
    <property type="match status" value="1"/>
</dbReference>
<evidence type="ECO:0000259" key="18">
    <source>
        <dbReference type="Pfam" id="PF08264"/>
    </source>
</evidence>
<evidence type="ECO:0000256" key="11">
    <source>
        <dbReference type="ARBA" id="ARBA00023146"/>
    </source>
</evidence>
<feature type="domain" description="Zinc finger FPG/IleRS-type" evidence="17">
    <location>
        <begin position="931"/>
        <end position="958"/>
    </location>
</feature>
<dbReference type="Gene3D" id="3.40.50.620">
    <property type="entry name" value="HUPs"/>
    <property type="match status" value="2"/>
</dbReference>
<feature type="short sequence motif" description="'KMSKS' region" evidence="14">
    <location>
        <begin position="641"/>
        <end position="645"/>
    </location>
</feature>
<dbReference type="GO" id="GO:0005829">
    <property type="term" value="C:cytosol"/>
    <property type="evidence" value="ECO:0007669"/>
    <property type="project" value="TreeGrafter"/>
</dbReference>
<comment type="domain">
    <text evidence="14">IleRS has two distinct active sites: one for aminoacylation and one for editing. The misactivated valine is translocated from the active site to the editing site, which sterically excludes the correctly activated isoleucine. The single editing site contains two valyl binding pockets, one specific for each substrate (Val-AMP or Val-tRNA(Ile)).</text>
</comment>
<dbReference type="PANTHER" id="PTHR42765">
    <property type="entry name" value="SOLEUCYL-TRNA SYNTHETASE"/>
    <property type="match status" value="1"/>
</dbReference>
<evidence type="ECO:0000259" key="16">
    <source>
        <dbReference type="Pfam" id="PF00133"/>
    </source>
</evidence>
<dbReference type="RefSeq" id="WP_269315931.1">
    <property type="nucleotide sequence ID" value="NZ_CP098251.1"/>
</dbReference>
<evidence type="ECO:0000256" key="5">
    <source>
        <dbReference type="ARBA" id="ARBA00022598"/>
    </source>
</evidence>
<dbReference type="FunFam" id="3.40.50.620:FF:000042">
    <property type="entry name" value="Isoleucine--tRNA ligase"/>
    <property type="match status" value="1"/>
</dbReference>
<keyword evidence="5 14" id="KW-0436">Ligase</keyword>
<feature type="domain" description="Methionyl/Valyl/Leucyl/Isoleucyl-tRNA synthetase anticodon-binding" evidence="18">
    <location>
        <begin position="724"/>
        <end position="884"/>
    </location>
</feature>
<protein>
    <recommendedName>
        <fullName evidence="14">Isoleucine--tRNA ligase</fullName>
        <ecNumber evidence="14">6.1.1.5</ecNumber>
    </recommendedName>
    <alternativeName>
        <fullName evidence="14">Isoleucyl-tRNA synthetase</fullName>
        <shortName evidence="14">IleRS</shortName>
    </alternativeName>
</protein>
<feature type="domain" description="Aminoacyl-tRNA synthetase class Ia" evidence="16">
    <location>
        <begin position="45"/>
        <end position="679"/>
    </location>
</feature>
<dbReference type="Gene3D" id="1.10.730.20">
    <property type="match status" value="1"/>
</dbReference>
<keyword evidence="8 14" id="KW-0862">Zinc</keyword>
<evidence type="ECO:0000256" key="9">
    <source>
        <dbReference type="ARBA" id="ARBA00022840"/>
    </source>
</evidence>
<dbReference type="Pfam" id="PF00133">
    <property type="entry name" value="tRNA-synt_1"/>
    <property type="match status" value="1"/>
</dbReference>
<evidence type="ECO:0000259" key="17">
    <source>
        <dbReference type="Pfam" id="PF06827"/>
    </source>
</evidence>
<feature type="binding site" evidence="14">
    <location>
        <position position="600"/>
    </location>
    <ligand>
        <name>L-isoleucyl-5'-AMP</name>
        <dbReference type="ChEBI" id="CHEBI:178002"/>
    </ligand>
</feature>
<dbReference type="PANTHER" id="PTHR42765:SF1">
    <property type="entry name" value="ISOLEUCINE--TRNA LIGASE, MITOCHONDRIAL"/>
    <property type="match status" value="1"/>
</dbReference>
<dbReference type="AlphaFoldDB" id="A0A9E9NSX0"/>
<evidence type="ECO:0000256" key="15">
    <source>
        <dbReference type="SAM" id="MobiDB-lite"/>
    </source>
</evidence>
<dbReference type="NCBIfam" id="TIGR00392">
    <property type="entry name" value="ileS"/>
    <property type="match status" value="1"/>
</dbReference>
<keyword evidence="7 14" id="KW-0547">Nucleotide-binding</keyword>
<dbReference type="CDD" id="cd07960">
    <property type="entry name" value="Anticodon_Ia_Ile_BEm"/>
    <property type="match status" value="1"/>
</dbReference>
<dbReference type="Proteomes" id="UP001164819">
    <property type="component" value="Chromosome"/>
</dbReference>
<evidence type="ECO:0000256" key="7">
    <source>
        <dbReference type="ARBA" id="ARBA00022741"/>
    </source>
</evidence>
<keyword evidence="4 14" id="KW-0963">Cytoplasm</keyword>
<dbReference type="InterPro" id="IPR002301">
    <property type="entry name" value="Ile-tRNA-ligase"/>
</dbReference>
<feature type="compositionally biased region" description="Basic and acidic residues" evidence="15">
    <location>
        <begin position="9"/>
        <end position="21"/>
    </location>
</feature>
<keyword evidence="6 14" id="KW-0479">Metal-binding</keyword>
<dbReference type="GO" id="GO:0005524">
    <property type="term" value="F:ATP binding"/>
    <property type="evidence" value="ECO:0007669"/>
    <property type="project" value="UniProtKB-UniRule"/>
</dbReference>
<feature type="short sequence motif" description="'HIGH' region" evidence="14">
    <location>
        <begin position="75"/>
        <end position="85"/>
    </location>
</feature>
<accession>A0A9E9NSX0</accession>
<comment type="function">
    <text evidence="12 14">Catalyzes the attachment of isoleucine to tRNA(Ile). As IleRS can inadvertently accommodate and process structurally similar amino acids such as valine, to avoid such errors it has two additional distinct tRNA(Ile)-dependent editing activities. One activity is designated as 'pretransfer' editing and involves the hydrolysis of activated Val-AMP. The other activity is designated 'posttransfer' editing and involves deacylation of mischarged Val-tRNA(Ile).</text>
</comment>
<comment type="cofactor">
    <cofactor evidence="14">
        <name>Zn(2+)</name>
        <dbReference type="ChEBI" id="CHEBI:29105"/>
    </cofactor>
    <text evidence="14">Binds 1 zinc ion per subunit.</text>
</comment>
<dbReference type="SUPFAM" id="SSF50677">
    <property type="entry name" value="ValRS/IleRS/LeuRS editing domain"/>
    <property type="match status" value="1"/>
</dbReference>
<feature type="binding site" evidence="14">
    <location>
        <position position="956"/>
    </location>
    <ligand>
        <name>Zn(2+)</name>
        <dbReference type="ChEBI" id="CHEBI:29105"/>
    </ligand>
</feature>
<proteinExistence type="inferred from homology"/>
<evidence type="ECO:0000256" key="8">
    <source>
        <dbReference type="ARBA" id="ARBA00022833"/>
    </source>
</evidence>
<name>A0A9E9NSX0_9BURK</name>
<dbReference type="GO" id="GO:0006428">
    <property type="term" value="P:isoleucyl-tRNA aminoacylation"/>
    <property type="evidence" value="ECO:0007669"/>
    <property type="project" value="UniProtKB-UniRule"/>
</dbReference>
<dbReference type="PRINTS" id="PR00984">
    <property type="entry name" value="TRNASYNTHILE"/>
</dbReference>
<comment type="subunit">
    <text evidence="3 14">Monomer.</text>
</comment>
<dbReference type="FunFam" id="3.40.50.620:FF:000048">
    <property type="entry name" value="Isoleucine--tRNA ligase"/>
    <property type="match status" value="1"/>
</dbReference>
<dbReference type="InterPro" id="IPR001412">
    <property type="entry name" value="aa-tRNA-synth_I_CS"/>
</dbReference>
<evidence type="ECO:0000256" key="14">
    <source>
        <dbReference type="HAMAP-Rule" id="MF_02002"/>
    </source>
</evidence>
<comment type="catalytic activity">
    <reaction evidence="13 14">
        <text>tRNA(Ile) + L-isoleucine + ATP = L-isoleucyl-tRNA(Ile) + AMP + diphosphate</text>
        <dbReference type="Rhea" id="RHEA:11060"/>
        <dbReference type="Rhea" id="RHEA-COMP:9666"/>
        <dbReference type="Rhea" id="RHEA-COMP:9695"/>
        <dbReference type="ChEBI" id="CHEBI:30616"/>
        <dbReference type="ChEBI" id="CHEBI:33019"/>
        <dbReference type="ChEBI" id="CHEBI:58045"/>
        <dbReference type="ChEBI" id="CHEBI:78442"/>
        <dbReference type="ChEBI" id="CHEBI:78528"/>
        <dbReference type="ChEBI" id="CHEBI:456215"/>
        <dbReference type="EC" id="6.1.1.5"/>
    </reaction>
</comment>
<evidence type="ECO:0000256" key="4">
    <source>
        <dbReference type="ARBA" id="ARBA00022490"/>
    </source>
</evidence>
<evidence type="ECO:0000256" key="2">
    <source>
        <dbReference type="ARBA" id="ARBA00006887"/>
    </source>
</evidence>
<evidence type="ECO:0000256" key="10">
    <source>
        <dbReference type="ARBA" id="ARBA00022917"/>
    </source>
</evidence>
<evidence type="ECO:0000256" key="6">
    <source>
        <dbReference type="ARBA" id="ARBA00022723"/>
    </source>
</evidence>
<reference evidence="19" key="1">
    <citation type="journal article" date="2022" name="Front. Microbiol.">
        <title>New perspectives on an old grouping: The genomic and phenotypic variability of Oxalobacter formigenes and the implications for calcium oxalate stone prevention.</title>
        <authorList>
            <person name="Chmiel J.A."/>
            <person name="Carr C."/>
            <person name="Stuivenberg G.A."/>
            <person name="Venema R."/>
            <person name="Chanyi R.M."/>
            <person name="Al K.F."/>
            <person name="Giguere D."/>
            <person name="Say H."/>
            <person name="Akouris P.P."/>
            <person name="Dominguez Romero S.A."/>
            <person name="Kwong A."/>
            <person name="Tai V."/>
            <person name="Koval S.F."/>
            <person name="Razvi H."/>
            <person name="Bjazevic J."/>
            <person name="Burton J.P."/>
        </authorList>
    </citation>
    <scope>NUCLEOTIDE SEQUENCE</scope>
    <source>
        <strain evidence="19">OxK</strain>
    </source>
</reference>
<dbReference type="InterPro" id="IPR009080">
    <property type="entry name" value="tRNAsynth_Ia_anticodon-bd"/>
</dbReference>
<dbReference type="GO" id="GO:0002161">
    <property type="term" value="F:aminoacyl-tRNA deacylase activity"/>
    <property type="evidence" value="ECO:0007669"/>
    <property type="project" value="InterPro"/>
</dbReference>
<feature type="region of interest" description="Disordered" evidence="15">
    <location>
        <begin position="1"/>
        <end position="37"/>
    </location>
</feature>
<dbReference type="EMBL" id="CP098251">
    <property type="protein sequence ID" value="WAV91153.1"/>
    <property type="molecule type" value="Genomic_DNA"/>
</dbReference>
<dbReference type="EC" id="6.1.1.5" evidence="14"/>
<keyword evidence="9 14" id="KW-0067">ATP-binding</keyword>
<dbReference type="InterPro" id="IPR014729">
    <property type="entry name" value="Rossmann-like_a/b/a_fold"/>
</dbReference>
<sequence length="970" mass="110028">MSNKPSDQSGKKQQDKNKLGKEYPVNMPDTPFPMRGNLAKREPEWIKEWQDKKIYHRIRKAAAGRPQFILHDGPPYANGDIHIGHAVNKILKDIVVKSRGLAGFDAPYVPGWDCHGMPIEIQIEKMYGKNLSATEVQAKARAYAREQVERQKKDFVRLGVLGDWDNPYLTMNHHNEANEIRALARLLEKGYVFRGLKPVNWCFDCGSALAEAEVEYQDRRDPEIDVGFPFAEPEKVAAAFGLGNLPLPQGYAVIWTTTPWTIPANQALNVHPEFDYALVETEKGLLIVAEERAKLPSSETGKTLLQKRYGLNVWKILASTKGTKLEGIRFRHPLYDAHEGYRRLSPVYAEEYVTLDTGTGIVHSAPAYGVDDFLSCKSHGMKDDEILNPVMGNGHYVSTLPLFGGMMIWDASRLICNTMQEAGTLFNLDMMTHSYMHCWRHKTPIVYRATSQWFAGMDIKPNDTDMTLRETALKGVDRTTFYPDWGKARLQGMIANRPDWTLSRQRQWGVPMAFFVHRETGELHPRTLELLEEIAKRVEKEGIEAWQTLDPKELLGDDAGLYEKNRDTLDVWFDSGATHLTVLRGSHARELRFPADLYLEGSDQHRGWFHSSLLTSSMLDGCPPYKMLLTHGFVVDGEGKKMSKSMGNVISPQKVFDTLGADILRLWVASTDYSGELSISDEILKRVTESYRRIRNTLRFLLSNTADFDPEKDAIAIDELLEIDRYAIASMKSLQTDIMAHYDKFEFHPVVAKLQTYCSEELGSLYLDILKDRLYTSGTVSKARRSAQTALWHITHALLRLMAPILSFTSEEAWKAFASGKEYEDSGETLFTLTAYRLPEISDEKALLDKYGKLKAIRADVMKQLEEVRIAGRIGSSLQAEIEIKASGEKYRLLKSLDDDLKFLMITSRADVIEVSDPASETITVKPSQYQKCERCWHYRSDVGADPKHPLICARCAANLFGNGEKREFV</sequence>
<evidence type="ECO:0000256" key="13">
    <source>
        <dbReference type="ARBA" id="ARBA00048359"/>
    </source>
</evidence>
<dbReference type="GO" id="GO:0000049">
    <property type="term" value="F:tRNA binding"/>
    <property type="evidence" value="ECO:0007669"/>
    <property type="project" value="InterPro"/>
</dbReference>
<dbReference type="PROSITE" id="PS00178">
    <property type="entry name" value="AA_TRNA_LIGASE_I"/>
    <property type="match status" value="1"/>
</dbReference>
<feature type="binding site" evidence="14">
    <location>
        <position position="953"/>
    </location>
    <ligand>
        <name>Zn(2+)</name>
        <dbReference type="ChEBI" id="CHEBI:29105"/>
    </ligand>
</feature>
<dbReference type="GO" id="GO:0008270">
    <property type="term" value="F:zinc ion binding"/>
    <property type="evidence" value="ECO:0007669"/>
    <property type="project" value="UniProtKB-UniRule"/>
</dbReference>
<feature type="binding site" evidence="14">
    <location>
        <position position="644"/>
    </location>
    <ligand>
        <name>ATP</name>
        <dbReference type="ChEBI" id="CHEBI:30616"/>
    </ligand>
</feature>
<dbReference type="InterPro" id="IPR033708">
    <property type="entry name" value="Anticodon_Ile_BEm"/>
</dbReference>
<dbReference type="InterPro" id="IPR010663">
    <property type="entry name" value="Znf_FPG/IleRS"/>
</dbReference>
<comment type="subcellular location">
    <subcellularLocation>
        <location evidence="1 14">Cytoplasm</location>
    </subcellularLocation>
</comment>
<evidence type="ECO:0000256" key="3">
    <source>
        <dbReference type="ARBA" id="ARBA00011245"/>
    </source>
</evidence>
<feature type="binding site" evidence="14">
    <location>
        <position position="933"/>
    </location>
    <ligand>
        <name>Zn(2+)</name>
        <dbReference type="ChEBI" id="CHEBI:29105"/>
    </ligand>
</feature>
<comment type="similarity">
    <text evidence="2 14">Belongs to the class-I aminoacyl-tRNA synthetase family. IleS type 1 subfamily.</text>
</comment>
<evidence type="ECO:0000256" key="12">
    <source>
        <dbReference type="ARBA" id="ARBA00025217"/>
    </source>
</evidence>
<dbReference type="InterPro" id="IPR023585">
    <property type="entry name" value="Ile-tRNA-ligase_type1"/>
</dbReference>
<dbReference type="InterPro" id="IPR002300">
    <property type="entry name" value="aa-tRNA-synth_Ia"/>
</dbReference>
<dbReference type="InterPro" id="IPR009008">
    <property type="entry name" value="Val/Leu/Ile-tRNA-synth_edit"/>
</dbReference>